<evidence type="ECO:0000313" key="2">
    <source>
        <dbReference type="Proteomes" id="UP000006408"/>
    </source>
</evidence>
<proteinExistence type="predicted"/>
<gene>
    <name evidence="1" type="ORF">BIFANG_02482</name>
</gene>
<reference evidence="1" key="1">
    <citation type="submission" date="2009-04" db="EMBL/GenBank/DDBJ databases">
        <authorList>
            <person name="Weinstock G."/>
            <person name="Sodergren E."/>
            <person name="Clifton S."/>
            <person name="Fulton L."/>
            <person name="Fulton B."/>
            <person name="Courtney L."/>
            <person name="Fronick C."/>
            <person name="Harrison M."/>
            <person name="Strong C."/>
            <person name="Farmer C."/>
            <person name="Delahaunty K."/>
            <person name="Markovic C."/>
            <person name="Hall O."/>
            <person name="Minx P."/>
            <person name="Tomlinson C."/>
            <person name="Mitreva M."/>
            <person name="Nelson J."/>
            <person name="Hou S."/>
            <person name="Wollam A."/>
            <person name="Pepin K.H."/>
            <person name="Johnson M."/>
            <person name="Bhonagiri V."/>
            <person name="Nash W.E."/>
            <person name="Warren W."/>
            <person name="Chinwalla A."/>
            <person name="Mardis E.R."/>
            <person name="Wilson R.K."/>
        </authorList>
    </citation>
    <scope>NUCLEOTIDE SEQUENCE [LARGE SCALE GENOMIC DNA]</scope>
    <source>
        <strain evidence="1">DSM 20098</strain>
    </source>
</reference>
<accession>C4FDU4</accession>
<dbReference type="Proteomes" id="UP000006408">
    <property type="component" value="Unassembled WGS sequence"/>
</dbReference>
<sequence>MAWPAYAVTLRMDLHKAECAAFRRMPAFVQSGEFCETGA</sequence>
<dbReference type="AlphaFoldDB" id="C4FDU4"/>
<comment type="caution">
    <text evidence="1">The sequence shown here is derived from an EMBL/GenBank/DDBJ whole genome shotgun (WGS) entry which is preliminary data.</text>
</comment>
<dbReference type="HOGENOM" id="CLU_3305434_0_0_11"/>
<name>C4FDU4_9BIFI</name>
<dbReference type="EMBL" id="ABYS02000004">
    <property type="protein sequence ID" value="EEP21125.1"/>
    <property type="molecule type" value="Genomic_DNA"/>
</dbReference>
<keyword evidence="2" id="KW-1185">Reference proteome</keyword>
<evidence type="ECO:0000313" key="1">
    <source>
        <dbReference type="EMBL" id="EEP21125.1"/>
    </source>
</evidence>
<protein>
    <submittedName>
        <fullName evidence="1">Uncharacterized protein</fullName>
    </submittedName>
</protein>
<organism evidence="1 2">
    <name type="scientific">Bifidobacterium angulatum DSM 20098 = JCM 7096</name>
    <dbReference type="NCBI Taxonomy" id="518635"/>
    <lineage>
        <taxon>Bacteria</taxon>
        <taxon>Bacillati</taxon>
        <taxon>Actinomycetota</taxon>
        <taxon>Actinomycetes</taxon>
        <taxon>Bifidobacteriales</taxon>
        <taxon>Bifidobacteriaceae</taxon>
        <taxon>Bifidobacterium</taxon>
    </lineage>
</organism>